<keyword evidence="2" id="KW-1185">Reference proteome</keyword>
<organism evidence="1 2">
    <name type="scientific">Georgenia faecalis</name>
    <dbReference type="NCBI Taxonomy" id="2483799"/>
    <lineage>
        <taxon>Bacteria</taxon>
        <taxon>Bacillati</taxon>
        <taxon>Actinomycetota</taxon>
        <taxon>Actinomycetes</taxon>
        <taxon>Micrococcales</taxon>
        <taxon>Bogoriellaceae</taxon>
        <taxon>Georgenia</taxon>
    </lineage>
</organism>
<accession>A0ABV9DCX9</accession>
<evidence type="ECO:0000313" key="2">
    <source>
        <dbReference type="Proteomes" id="UP001595955"/>
    </source>
</evidence>
<dbReference type="RefSeq" id="WP_122825570.1">
    <property type="nucleotide sequence ID" value="NZ_CP033325.1"/>
</dbReference>
<protein>
    <recommendedName>
        <fullName evidence="3">GIY-YIG nuclease family protein</fullName>
    </recommendedName>
</protein>
<evidence type="ECO:0000313" key="1">
    <source>
        <dbReference type="EMBL" id="MFC4555733.1"/>
    </source>
</evidence>
<dbReference type="EMBL" id="JBHSGF010000007">
    <property type="protein sequence ID" value="MFC4555733.1"/>
    <property type="molecule type" value="Genomic_DNA"/>
</dbReference>
<evidence type="ECO:0008006" key="3">
    <source>
        <dbReference type="Google" id="ProtNLM"/>
    </source>
</evidence>
<comment type="caution">
    <text evidence="1">The sequence shown here is derived from an EMBL/GenBank/DDBJ whole genome shotgun (WGS) entry which is preliminary data.</text>
</comment>
<dbReference type="Proteomes" id="UP001595955">
    <property type="component" value="Unassembled WGS sequence"/>
</dbReference>
<proteinExistence type="predicted"/>
<sequence>MDWNSAGLRASNFEGFVTFAELPDSDVPEAPGVYVVLRERADAPAFLSASVAGMFKGRTPSVSVERLEGKWVDDVPVLYIGKATQGSTSRRGLRKRLNEYRRIGNGEPVGHWGGRFIWQLADHADLTVAWKVVDGESPTDVEDSLIRDFVSQYGSLPFANLRYERKGARTENPVVPA</sequence>
<name>A0ABV9DCX9_9MICO</name>
<reference evidence="2" key="1">
    <citation type="journal article" date="2019" name="Int. J. Syst. Evol. Microbiol.">
        <title>The Global Catalogue of Microorganisms (GCM) 10K type strain sequencing project: providing services to taxonomists for standard genome sequencing and annotation.</title>
        <authorList>
            <consortium name="The Broad Institute Genomics Platform"/>
            <consortium name="The Broad Institute Genome Sequencing Center for Infectious Disease"/>
            <person name="Wu L."/>
            <person name="Ma J."/>
        </authorList>
    </citation>
    <scope>NUCLEOTIDE SEQUENCE [LARGE SCALE GENOMIC DNA]</scope>
    <source>
        <strain evidence="2">JCM 3369</strain>
    </source>
</reference>
<gene>
    <name evidence="1" type="ORF">ACFO3F_10795</name>
</gene>